<dbReference type="InterPro" id="IPR012340">
    <property type="entry name" value="NA-bd_OB-fold"/>
</dbReference>
<evidence type="ECO:0000313" key="11">
    <source>
        <dbReference type="EMBL" id="RLC37458.1"/>
    </source>
</evidence>
<dbReference type="PROSITE" id="PS51194">
    <property type="entry name" value="HELICASE_CTER"/>
    <property type="match status" value="1"/>
</dbReference>
<evidence type="ECO:0000259" key="9">
    <source>
        <dbReference type="PROSITE" id="PS51192"/>
    </source>
</evidence>
<dbReference type="InterPro" id="IPR047112">
    <property type="entry name" value="RecG/Mfd"/>
</dbReference>
<dbReference type="AlphaFoldDB" id="A0A420ZCU3"/>
<dbReference type="Gene3D" id="3.40.50.300">
    <property type="entry name" value="P-loop containing nucleotide triphosphate hydrolases"/>
    <property type="match status" value="2"/>
</dbReference>
<dbReference type="InterPro" id="IPR001650">
    <property type="entry name" value="Helicase_C-like"/>
</dbReference>
<keyword evidence="1" id="KW-0547">Nucleotide-binding</keyword>
<dbReference type="Gene3D" id="2.40.50.140">
    <property type="entry name" value="Nucleic acid-binding proteins"/>
    <property type="match status" value="1"/>
</dbReference>
<protein>
    <recommendedName>
        <fullName evidence="8">Probable DNA 3'-5' helicase RecG</fullName>
    </recommendedName>
</protein>
<dbReference type="InterPro" id="IPR011545">
    <property type="entry name" value="DEAD/DEAH_box_helicase_dom"/>
</dbReference>
<evidence type="ECO:0000256" key="3">
    <source>
        <dbReference type="ARBA" id="ARBA00022801"/>
    </source>
</evidence>
<evidence type="ECO:0000259" key="10">
    <source>
        <dbReference type="PROSITE" id="PS51194"/>
    </source>
</evidence>
<dbReference type="GO" id="GO:0006281">
    <property type="term" value="P:DNA repair"/>
    <property type="evidence" value="ECO:0007669"/>
    <property type="project" value="UniProtKB-KW"/>
</dbReference>
<dbReference type="GO" id="GO:0003678">
    <property type="term" value="F:DNA helicase activity"/>
    <property type="evidence" value="ECO:0007669"/>
    <property type="project" value="TreeGrafter"/>
</dbReference>
<evidence type="ECO:0000256" key="8">
    <source>
        <dbReference type="ARBA" id="ARBA00049819"/>
    </source>
</evidence>
<keyword evidence="7" id="KW-0234">DNA repair</keyword>
<keyword evidence="6" id="KW-0238">DNA-binding</keyword>
<evidence type="ECO:0000256" key="7">
    <source>
        <dbReference type="ARBA" id="ARBA00023204"/>
    </source>
</evidence>
<dbReference type="SUPFAM" id="SSF50249">
    <property type="entry name" value="Nucleic acid-binding proteins"/>
    <property type="match status" value="1"/>
</dbReference>
<keyword evidence="2" id="KW-0227">DNA damage</keyword>
<dbReference type="GO" id="GO:0016787">
    <property type="term" value="F:hydrolase activity"/>
    <property type="evidence" value="ECO:0007669"/>
    <property type="project" value="UniProtKB-KW"/>
</dbReference>
<feature type="domain" description="Helicase ATP-binding" evidence="9">
    <location>
        <begin position="274"/>
        <end position="435"/>
    </location>
</feature>
<dbReference type="GO" id="GO:0005524">
    <property type="term" value="F:ATP binding"/>
    <property type="evidence" value="ECO:0007669"/>
    <property type="project" value="UniProtKB-KW"/>
</dbReference>
<evidence type="ECO:0000256" key="5">
    <source>
        <dbReference type="ARBA" id="ARBA00022840"/>
    </source>
</evidence>
<dbReference type="Pfam" id="PF19833">
    <property type="entry name" value="RecG_dom3_C"/>
    <property type="match status" value="1"/>
</dbReference>
<dbReference type="InterPro" id="IPR014001">
    <property type="entry name" value="Helicase_ATP-bd"/>
</dbReference>
<dbReference type="NCBIfam" id="NF008168">
    <property type="entry name" value="PRK10917.2-2"/>
    <property type="match status" value="1"/>
</dbReference>
<evidence type="ECO:0000256" key="1">
    <source>
        <dbReference type="ARBA" id="ARBA00022741"/>
    </source>
</evidence>
<dbReference type="InterPro" id="IPR027417">
    <property type="entry name" value="P-loop_NTPase"/>
</dbReference>
<evidence type="ECO:0000256" key="6">
    <source>
        <dbReference type="ARBA" id="ARBA00023125"/>
    </source>
</evidence>
<keyword evidence="3" id="KW-0378">Hydrolase</keyword>
<keyword evidence="4 11" id="KW-0347">Helicase</keyword>
<evidence type="ECO:0000313" key="12">
    <source>
        <dbReference type="Proteomes" id="UP000281261"/>
    </source>
</evidence>
<dbReference type="PANTHER" id="PTHR47964">
    <property type="entry name" value="ATP-DEPENDENT DNA HELICASE HOMOLOG RECG, CHLOROPLASTIC"/>
    <property type="match status" value="1"/>
</dbReference>
<dbReference type="SMART" id="SM00490">
    <property type="entry name" value="HELICc"/>
    <property type="match status" value="1"/>
</dbReference>
<dbReference type="Pfam" id="PF17191">
    <property type="entry name" value="RecG_wedge"/>
    <property type="match status" value="1"/>
</dbReference>
<dbReference type="Pfam" id="PF00271">
    <property type="entry name" value="Helicase_C"/>
    <property type="match status" value="1"/>
</dbReference>
<dbReference type="EMBL" id="QMNG01000004">
    <property type="protein sequence ID" value="RLC37458.1"/>
    <property type="molecule type" value="Genomic_DNA"/>
</dbReference>
<comment type="caution">
    <text evidence="11">The sequence shown here is derived from an EMBL/GenBank/DDBJ whole genome shotgun (WGS) entry which is preliminary data.</text>
</comment>
<evidence type="ECO:0000256" key="2">
    <source>
        <dbReference type="ARBA" id="ARBA00022763"/>
    </source>
</evidence>
<dbReference type="InterPro" id="IPR045562">
    <property type="entry name" value="RecG_dom3_C"/>
</dbReference>
<dbReference type="GO" id="GO:0003677">
    <property type="term" value="F:DNA binding"/>
    <property type="evidence" value="ECO:0007669"/>
    <property type="project" value="UniProtKB-KW"/>
</dbReference>
<reference evidence="11 12" key="1">
    <citation type="submission" date="2018-06" db="EMBL/GenBank/DDBJ databases">
        <title>Extensive metabolic versatility and redundancy in microbially diverse, dynamic hydrothermal sediments.</title>
        <authorList>
            <person name="Dombrowski N."/>
            <person name="Teske A."/>
            <person name="Baker B.J."/>
        </authorList>
    </citation>
    <scope>NUCLEOTIDE SEQUENCE [LARGE SCALE GENOMIC DNA]</scope>
    <source>
        <strain evidence="11">B79_G16</strain>
    </source>
</reference>
<accession>A0A420ZCU3</accession>
<organism evidence="11 12">
    <name type="scientific">candidate division Kazan bacterium</name>
    <dbReference type="NCBI Taxonomy" id="2202143"/>
    <lineage>
        <taxon>Bacteria</taxon>
        <taxon>Bacteria division Kazan-3B-28</taxon>
    </lineage>
</organism>
<proteinExistence type="predicted"/>
<keyword evidence="5" id="KW-0067">ATP-binding</keyword>
<dbReference type="PROSITE" id="PS51192">
    <property type="entry name" value="HELICASE_ATP_BIND_1"/>
    <property type="match status" value="1"/>
</dbReference>
<gene>
    <name evidence="11" type="ORF">DRH29_01885</name>
</gene>
<dbReference type="PANTHER" id="PTHR47964:SF1">
    <property type="entry name" value="ATP-DEPENDENT DNA HELICASE HOMOLOG RECG, CHLOROPLASTIC"/>
    <property type="match status" value="1"/>
</dbReference>
<name>A0A420ZCU3_UNCK3</name>
<sequence length="679" mass="76332">MAVTTLGLQSIPYVGPKIAEILADLNIKNIDDLIYYFPRAWEDLSQIIAIADLVPSGDKFTIRAKLAAISTFRSPIKRMYLTQARAVDDSGQISLIWFNQPYLRTSLKKDKEYFFTGKVDKNRNGLQMINPNFETVSDTPLHSGRIIPVYPEHKNISSKMFRRIMKGLVKTISQWPEILPAAVVKKYKLLPLNNALTEIHFPMSLETLQTAKDRLAFDELLTTQLTIQQIKNYLKKQAAHPIPTDVGLVKKVLEQLPFKLTDSQKQALWEILQDISQKSPASRLLEGDVGSGKTIVVAIAMIAAKQSGFQSAMMAPTEVLANQHFDKLKPLFDKMNTTVALRTNAFNKGPGDADIVIGTHALIYNNVQFKNLNLVVIDEQHRFGVKQREALKHKTHPDKHPSDQEFLPHFISLTATPIPRSLALGIFGDLDISIIASKPSQRPRIITQVLTEKTRKVAYQKILEEVKKNHQAFIVAPLIKESKTISAKSVEQEFEHIKNEFPNVKVGLLHGGLDAVIKQKIMKDFESGKIKVLVSTTVIEVGIDIPNATVISIESAERFGLAQMHQLRGRVGRSDLQSYCYVIPSLDDELIIRRLEEFAKLDDGFKLAELDLKTRGPGALFGQLQAGFIKYKLADWTNTEAIKIARNAAREMLEKDPELTQSPMLASRININDAIMHRE</sequence>
<dbReference type="CDD" id="cd04488">
    <property type="entry name" value="RecG_wedge_OBF"/>
    <property type="match status" value="1"/>
</dbReference>
<dbReference type="SUPFAM" id="SSF52540">
    <property type="entry name" value="P-loop containing nucleoside triphosphate hydrolases"/>
    <property type="match status" value="2"/>
</dbReference>
<dbReference type="Pfam" id="PF00270">
    <property type="entry name" value="DEAD"/>
    <property type="match status" value="1"/>
</dbReference>
<dbReference type="SMART" id="SM00487">
    <property type="entry name" value="DEXDc"/>
    <property type="match status" value="1"/>
</dbReference>
<dbReference type="Proteomes" id="UP000281261">
    <property type="component" value="Unassembled WGS sequence"/>
</dbReference>
<evidence type="ECO:0000256" key="4">
    <source>
        <dbReference type="ARBA" id="ARBA00022806"/>
    </source>
</evidence>
<feature type="domain" description="Helicase C-terminal" evidence="10">
    <location>
        <begin position="458"/>
        <end position="613"/>
    </location>
</feature>
<dbReference type="InterPro" id="IPR033454">
    <property type="entry name" value="RecG_wedge"/>
</dbReference>